<evidence type="ECO:0000256" key="11">
    <source>
        <dbReference type="ARBA" id="ARBA00023273"/>
    </source>
</evidence>
<dbReference type="PANTHER" id="PTHR12305">
    <property type="entry name" value="PHOSPHATASE WITH HOMOLOGY TO TENSIN"/>
    <property type="match status" value="1"/>
</dbReference>
<dbReference type="InterPro" id="IPR035892">
    <property type="entry name" value="C2_domain_sf"/>
</dbReference>
<keyword evidence="22" id="KW-0175">Coiled coil</keyword>
<dbReference type="InterPro" id="IPR014020">
    <property type="entry name" value="Tensin_C2-dom"/>
</dbReference>
<dbReference type="Gene3D" id="2.60.40.1110">
    <property type="match status" value="1"/>
</dbReference>
<evidence type="ECO:0000259" key="25">
    <source>
        <dbReference type="PROSITE" id="PS51182"/>
    </source>
</evidence>
<evidence type="ECO:0000259" key="23">
    <source>
        <dbReference type="PROSITE" id="PS50056"/>
    </source>
</evidence>
<dbReference type="GO" id="GO:0030351">
    <property type="term" value="F:inositol-1,3,4,5,6-pentakisphosphate 3-phosphatase activity"/>
    <property type="evidence" value="ECO:0007669"/>
    <property type="project" value="RHEA"/>
</dbReference>
<feature type="coiled-coil region" evidence="22">
    <location>
        <begin position="106"/>
        <end position="138"/>
    </location>
</feature>
<dbReference type="OrthoDB" id="16692at2759"/>
<dbReference type="EC" id="3.1.3.48" evidence="5"/>
<comment type="catalytic activity">
    <reaction evidence="19">
        <text>O-phospho-L-seryl-[protein] + H2O = L-seryl-[protein] + phosphate</text>
        <dbReference type="Rhea" id="RHEA:20629"/>
        <dbReference type="Rhea" id="RHEA-COMP:9863"/>
        <dbReference type="Rhea" id="RHEA-COMP:11604"/>
        <dbReference type="ChEBI" id="CHEBI:15377"/>
        <dbReference type="ChEBI" id="CHEBI:29999"/>
        <dbReference type="ChEBI" id="CHEBI:43474"/>
        <dbReference type="ChEBI" id="CHEBI:83421"/>
        <dbReference type="EC" id="3.1.3.16"/>
    </reaction>
    <physiologicalReaction direction="left-to-right" evidence="19">
        <dbReference type="Rhea" id="RHEA:20630"/>
    </physiologicalReaction>
</comment>
<keyword evidence="10" id="KW-0443">Lipid metabolism</keyword>
<dbReference type="GO" id="GO:0050793">
    <property type="term" value="P:regulation of developmental process"/>
    <property type="evidence" value="ECO:0007669"/>
    <property type="project" value="UniProtKB-ARBA"/>
</dbReference>
<evidence type="ECO:0000256" key="8">
    <source>
        <dbReference type="ARBA" id="ARBA00022801"/>
    </source>
</evidence>
<evidence type="ECO:0000256" key="2">
    <source>
        <dbReference type="ARBA" id="ARBA00004496"/>
    </source>
</evidence>
<feature type="domain" description="C2 tensin-type" evidence="25">
    <location>
        <begin position="335"/>
        <end position="439"/>
    </location>
</feature>
<dbReference type="GO" id="GO:0042995">
    <property type="term" value="C:cell projection"/>
    <property type="evidence" value="ECO:0007669"/>
    <property type="project" value="UniProtKB-ARBA"/>
</dbReference>
<sequence>NIKTQLKKVSLFKIQLQSTFLVRLNRIKTQQDMSEFNIFNSEDFKYQKFNQTDQSQEYRRANTDQLEFNDSDVYTSDEDDCDFSDDNNRYYFDEDDHQHNQTQFQKEQLQLQINKSNLEKIQKEAKDVEYKIQNSIKQKEIGFRNIFKLLVSKKKKRFDYDGYSLDLTYITERIIAMGFPAENYEKMYRNSMSDVQKFFNNRHKAHYKIYNLCSERKYDIQAFGGMVAQYPFDDHQAPSLQLIYRFCKDLDQWLNANSNNVAGIHCKAGKGRTGVMICCYLMYSKQHGTAIDALRYYGMMRTQNKKGVTIPSQIRYVLYFEKILLSKWKLDQIPDIEIRLTKIKLLTVPNFGILGGCQPFFTITCKLKNVKYFSKDFIKIQNYKNEAYIEFIIDEIKVKGDVQIQFFHKALLKKKQKMFQFWFNTAFFEQNGVIVIDKH</sequence>
<dbReference type="InterPro" id="IPR029023">
    <property type="entry name" value="Tensin_phosphatase"/>
</dbReference>
<evidence type="ECO:0000256" key="13">
    <source>
        <dbReference type="ARBA" id="ARBA00034268"/>
    </source>
</evidence>
<evidence type="ECO:0000259" key="24">
    <source>
        <dbReference type="PROSITE" id="PS51181"/>
    </source>
</evidence>
<comment type="catalytic activity">
    <reaction evidence="13">
        <text>1,2-dioctanoyl-sn-glycero-3-phospho-(1D-myo-inositol-3,4,5-trisphosphate) + H2O = 1,2-dioctanoyl-sn-glycero-3-phospho-(1D-myo-inositol-4,5-bisphosphate) + phosphate</text>
        <dbReference type="Rhea" id="RHEA:43552"/>
        <dbReference type="ChEBI" id="CHEBI:15377"/>
        <dbReference type="ChEBI" id="CHEBI:43474"/>
        <dbReference type="ChEBI" id="CHEBI:83416"/>
        <dbReference type="ChEBI" id="CHEBI:83419"/>
    </reaction>
    <physiologicalReaction direction="left-to-right" evidence="13">
        <dbReference type="Rhea" id="RHEA:43553"/>
    </physiologicalReaction>
</comment>
<dbReference type="AlphaFoldDB" id="G0QRN6"/>
<keyword evidence="11" id="KW-0966">Cell projection</keyword>
<dbReference type="InterPro" id="IPR051281">
    <property type="entry name" value="Dual-spec_lipid-protein_phosph"/>
</dbReference>
<dbReference type="eggNOG" id="KOG2283">
    <property type="taxonomic scope" value="Eukaryota"/>
</dbReference>
<evidence type="ECO:0000256" key="9">
    <source>
        <dbReference type="ARBA" id="ARBA00022912"/>
    </source>
</evidence>
<comment type="catalytic activity">
    <reaction evidence="17">
        <text>1D-myo-inositol 1,3,4,5,6-pentakisphosphate + H2O = 1D-myo-inositol 1,4,5,6-tetrakisphosphate + phosphate</text>
        <dbReference type="Rhea" id="RHEA:77143"/>
        <dbReference type="ChEBI" id="CHEBI:15377"/>
        <dbReference type="ChEBI" id="CHEBI:43474"/>
        <dbReference type="ChEBI" id="CHEBI:57627"/>
        <dbReference type="ChEBI" id="CHEBI:57733"/>
    </reaction>
    <physiologicalReaction direction="left-to-right" evidence="17">
        <dbReference type="Rhea" id="RHEA:77144"/>
    </physiologicalReaction>
</comment>
<organism evidence="26 27">
    <name type="scientific">Ichthyophthirius multifiliis</name>
    <name type="common">White spot disease agent</name>
    <name type="synonym">Ich</name>
    <dbReference type="NCBI Taxonomy" id="5932"/>
    <lineage>
        <taxon>Eukaryota</taxon>
        <taxon>Sar</taxon>
        <taxon>Alveolata</taxon>
        <taxon>Ciliophora</taxon>
        <taxon>Intramacronucleata</taxon>
        <taxon>Oligohymenophorea</taxon>
        <taxon>Hymenostomatida</taxon>
        <taxon>Ophryoglenina</taxon>
        <taxon>Ichthyophthirius</taxon>
    </lineage>
</organism>
<evidence type="ECO:0000256" key="15">
    <source>
        <dbReference type="ARBA" id="ARBA00043734"/>
    </source>
</evidence>
<dbReference type="SUPFAM" id="SSF49562">
    <property type="entry name" value="C2 domain (Calcium/lipid-binding domain, CaLB)"/>
    <property type="match status" value="1"/>
</dbReference>
<dbReference type="Pfam" id="PF10409">
    <property type="entry name" value="PTEN_C2"/>
    <property type="match status" value="1"/>
</dbReference>
<evidence type="ECO:0000256" key="12">
    <source>
        <dbReference type="ARBA" id="ARBA00034256"/>
    </source>
</evidence>
<dbReference type="OMA" id="YYGEIIR"/>
<dbReference type="GO" id="GO:0016314">
    <property type="term" value="F:phosphatidylinositol-3,4,5-trisphosphate 3-phosphatase activity"/>
    <property type="evidence" value="ECO:0007669"/>
    <property type="project" value="UniProtKB-EC"/>
</dbReference>
<dbReference type="InterPro" id="IPR045101">
    <property type="entry name" value="PTP_PTEN"/>
</dbReference>
<dbReference type="Pfam" id="PF22785">
    <property type="entry name" value="Tc-R-P"/>
    <property type="match status" value="1"/>
</dbReference>
<feature type="non-terminal residue" evidence="26">
    <location>
        <position position="1"/>
    </location>
</feature>
<accession>G0QRN6</accession>
<dbReference type="InterPro" id="IPR016130">
    <property type="entry name" value="Tyr_Pase_AS"/>
</dbReference>
<keyword evidence="27" id="KW-1185">Reference proteome</keyword>
<dbReference type="PROSITE" id="PS50056">
    <property type="entry name" value="TYR_PHOSPHATASE_2"/>
    <property type="match status" value="1"/>
</dbReference>
<dbReference type="SUPFAM" id="SSF52799">
    <property type="entry name" value="(Phosphotyrosine protein) phosphatases II"/>
    <property type="match status" value="1"/>
</dbReference>
<comment type="catalytic activity">
    <reaction evidence="16">
        <text>a 1,2-diacyl-sn-glycero-3-phospho-(1D-myo-inositol-3,4,5-trisphosphate) + H2O = a 1,2-diacyl-sn-glycero-3-phospho-(1D-myo-inositol-4,5-bisphosphate) + phosphate</text>
        <dbReference type="Rhea" id="RHEA:25017"/>
        <dbReference type="ChEBI" id="CHEBI:15377"/>
        <dbReference type="ChEBI" id="CHEBI:43474"/>
        <dbReference type="ChEBI" id="CHEBI:57836"/>
        <dbReference type="ChEBI" id="CHEBI:58456"/>
        <dbReference type="EC" id="3.1.3.67"/>
    </reaction>
    <physiologicalReaction direction="left-to-right" evidence="16">
        <dbReference type="Rhea" id="RHEA:25018"/>
    </physiologicalReaction>
</comment>
<evidence type="ECO:0000256" key="3">
    <source>
        <dbReference type="ARBA" id="ARBA00007881"/>
    </source>
</evidence>
<dbReference type="SMART" id="SM00404">
    <property type="entry name" value="PTPc_motif"/>
    <property type="match status" value="1"/>
</dbReference>
<proteinExistence type="inferred from homology"/>
<evidence type="ECO:0000256" key="6">
    <source>
        <dbReference type="ARBA" id="ARBA00013081"/>
    </source>
</evidence>
<feature type="domain" description="Phosphatase tensin-type" evidence="24">
    <location>
        <begin position="156"/>
        <end position="327"/>
    </location>
</feature>
<dbReference type="PROSITE" id="PS51181">
    <property type="entry name" value="PPASE_TENSIN"/>
    <property type="match status" value="1"/>
</dbReference>
<comment type="catalytic activity">
    <reaction evidence="15">
        <text>1D-myo-inositol 1,3,4,5-tetrakisphosphate + H2O = 1D-myo-inositol 1,4,5-trisphosphate + phosphate</text>
        <dbReference type="Rhea" id="RHEA:77155"/>
        <dbReference type="ChEBI" id="CHEBI:15377"/>
        <dbReference type="ChEBI" id="CHEBI:43474"/>
        <dbReference type="ChEBI" id="CHEBI:57895"/>
        <dbReference type="ChEBI" id="CHEBI:203600"/>
    </reaction>
    <physiologicalReaction direction="left-to-right" evidence="15">
        <dbReference type="Rhea" id="RHEA:77156"/>
    </physiologicalReaction>
</comment>
<evidence type="ECO:0000256" key="17">
    <source>
        <dbReference type="ARBA" id="ARBA00043762"/>
    </source>
</evidence>
<evidence type="ECO:0000256" key="16">
    <source>
        <dbReference type="ARBA" id="ARBA00043760"/>
    </source>
</evidence>
<evidence type="ECO:0000256" key="18">
    <source>
        <dbReference type="ARBA" id="ARBA00044309"/>
    </source>
</evidence>
<keyword evidence="8 26" id="KW-0378">Hydrolase</keyword>
<evidence type="ECO:0000256" key="22">
    <source>
        <dbReference type="SAM" id="Coils"/>
    </source>
</evidence>
<evidence type="ECO:0000256" key="5">
    <source>
        <dbReference type="ARBA" id="ARBA00013064"/>
    </source>
</evidence>
<reference evidence="26 27" key="1">
    <citation type="submission" date="2011-07" db="EMBL/GenBank/DDBJ databases">
        <authorList>
            <person name="Coyne R."/>
            <person name="Brami D."/>
            <person name="Johnson J."/>
            <person name="Hostetler J."/>
            <person name="Hannick L."/>
            <person name="Clark T."/>
            <person name="Cassidy-Hanley D."/>
            <person name="Inman J."/>
        </authorList>
    </citation>
    <scope>NUCLEOTIDE SEQUENCE [LARGE SCALE GENOMIC DNA]</scope>
    <source>
        <strain evidence="26 27">G5</strain>
    </source>
</reference>
<keyword evidence="9" id="KW-0904">Protein phosphatase</keyword>
<dbReference type="GeneID" id="14908275"/>
<dbReference type="PANTHER" id="PTHR12305:SF81">
    <property type="entry name" value="PHOSPHATIDYLINOSITOL 3,4,5-TRISPHOSPHATE 3-PHOSPHATASE AND DUAL-SPECIFICITY PROTEIN PHOSPHATASE PTEN"/>
    <property type="match status" value="1"/>
</dbReference>
<protein>
    <recommendedName>
        <fullName evidence="14">Phosphatidylinositol 3,4,5-trisphosphate 3-phosphatase and dual-specificity protein phosphatase PTEN</fullName>
        <ecNumber evidence="6">3.1.3.16</ecNumber>
        <ecNumber evidence="5">3.1.3.48</ecNumber>
        <ecNumber evidence="4">3.1.3.67</ecNumber>
    </recommendedName>
    <alternativeName>
        <fullName evidence="18">Inositol polyphosphate 3-phosphatase</fullName>
    </alternativeName>
</protein>
<dbReference type="PROSITE" id="PS51182">
    <property type="entry name" value="C2_TENSIN"/>
    <property type="match status" value="1"/>
</dbReference>
<comment type="subcellular location">
    <subcellularLocation>
        <location evidence="1">Cell projection</location>
        <location evidence="1">Neuron projection</location>
    </subcellularLocation>
    <subcellularLocation>
        <location evidence="2">Cytoplasm</location>
    </subcellularLocation>
</comment>
<dbReference type="Proteomes" id="UP000008983">
    <property type="component" value="Unassembled WGS sequence"/>
</dbReference>
<gene>
    <name evidence="26" type="ORF">IMG5_095580</name>
</gene>
<dbReference type="GO" id="GO:0004725">
    <property type="term" value="F:protein tyrosine phosphatase activity"/>
    <property type="evidence" value="ECO:0007669"/>
    <property type="project" value="UniProtKB-EC"/>
</dbReference>
<dbReference type="Gene3D" id="3.90.190.10">
    <property type="entry name" value="Protein tyrosine phosphatase superfamily"/>
    <property type="match status" value="1"/>
</dbReference>
<evidence type="ECO:0000256" key="14">
    <source>
        <dbReference type="ARBA" id="ARBA00034338"/>
    </source>
</evidence>
<dbReference type="GO" id="GO:0006629">
    <property type="term" value="P:lipid metabolic process"/>
    <property type="evidence" value="ECO:0007669"/>
    <property type="project" value="UniProtKB-KW"/>
</dbReference>
<dbReference type="STRING" id="857967.G0QRN6"/>
<evidence type="ECO:0000256" key="4">
    <source>
        <dbReference type="ARBA" id="ARBA00013015"/>
    </source>
</evidence>
<dbReference type="PROSITE" id="PS00383">
    <property type="entry name" value="TYR_PHOSPHATASE_1"/>
    <property type="match status" value="1"/>
</dbReference>
<dbReference type="InterPro" id="IPR003595">
    <property type="entry name" value="Tyr_Pase_cat"/>
</dbReference>
<evidence type="ECO:0000313" key="26">
    <source>
        <dbReference type="EMBL" id="EGR32119.1"/>
    </source>
</evidence>
<dbReference type="EC" id="3.1.3.16" evidence="6"/>
<keyword evidence="7" id="KW-0963">Cytoplasm</keyword>
<name>G0QRN6_ICHMU</name>
<evidence type="ECO:0000256" key="19">
    <source>
        <dbReference type="ARBA" id="ARBA00047986"/>
    </source>
</evidence>
<evidence type="ECO:0000313" key="27">
    <source>
        <dbReference type="Proteomes" id="UP000008983"/>
    </source>
</evidence>
<evidence type="ECO:0000256" key="21">
    <source>
        <dbReference type="ARBA" id="ARBA00051341"/>
    </source>
</evidence>
<evidence type="ECO:0000256" key="1">
    <source>
        <dbReference type="ARBA" id="ARBA00004487"/>
    </source>
</evidence>
<evidence type="ECO:0000256" key="10">
    <source>
        <dbReference type="ARBA" id="ARBA00023098"/>
    </source>
</evidence>
<feature type="domain" description="Tyrosine specific protein phosphatases" evidence="23">
    <location>
        <begin position="244"/>
        <end position="315"/>
    </location>
</feature>
<evidence type="ECO:0000256" key="7">
    <source>
        <dbReference type="ARBA" id="ARBA00022490"/>
    </source>
</evidence>
<comment type="catalytic activity">
    <reaction evidence="12">
        <text>1,2-dihexadecanoyl-sn-glycero-3-phospho-(1D-myo-inositol-3,4,5-trisphosphate) + H2O = 1,2-dihexadecanoyl-sn-glycero-3-phospho-(1D-myo-inositol-4,5-bisphosphate) + phosphate</text>
        <dbReference type="Rhea" id="RHEA:43560"/>
        <dbReference type="ChEBI" id="CHEBI:15377"/>
        <dbReference type="ChEBI" id="CHEBI:43474"/>
        <dbReference type="ChEBI" id="CHEBI:83420"/>
        <dbReference type="ChEBI" id="CHEBI:83423"/>
    </reaction>
    <physiologicalReaction direction="left-to-right" evidence="12">
        <dbReference type="Rhea" id="RHEA:43561"/>
    </physiologicalReaction>
</comment>
<dbReference type="SMART" id="SM01326">
    <property type="entry name" value="PTEN_C2"/>
    <property type="match status" value="1"/>
</dbReference>
<comment type="catalytic activity">
    <reaction evidence="21">
        <text>O-phospho-L-tyrosyl-[protein] + H2O = L-tyrosyl-[protein] + phosphate</text>
        <dbReference type="Rhea" id="RHEA:10684"/>
        <dbReference type="Rhea" id="RHEA-COMP:10136"/>
        <dbReference type="Rhea" id="RHEA-COMP:20101"/>
        <dbReference type="ChEBI" id="CHEBI:15377"/>
        <dbReference type="ChEBI" id="CHEBI:43474"/>
        <dbReference type="ChEBI" id="CHEBI:46858"/>
        <dbReference type="ChEBI" id="CHEBI:61978"/>
        <dbReference type="EC" id="3.1.3.48"/>
    </reaction>
    <physiologicalReaction direction="left-to-right" evidence="21">
        <dbReference type="Rhea" id="RHEA:10685"/>
    </physiologicalReaction>
</comment>
<dbReference type="EC" id="3.1.3.67" evidence="4"/>
<feature type="non-terminal residue" evidence="26">
    <location>
        <position position="439"/>
    </location>
</feature>
<dbReference type="SMART" id="SM01301">
    <property type="entry name" value="PTPlike_phytase"/>
    <property type="match status" value="1"/>
</dbReference>
<dbReference type="InParanoid" id="G0QRN6"/>
<dbReference type="InterPro" id="IPR029021">
    <property type="entry name" value="Prot-tyrosine_phosphatase-like"/>
</dbReference>
<comment type="similarity">
    <text evidence="3">Belongs to the PTEN phosphatase protein family.</text>
</comment>
<dbReference type="GO" id="GO:0004722">
    <property type="term" value="F:protein serine/threonine phosphatase activity"/>
    <property type="evidence" value="ECO:0007669"/>
    <property type="project" value="UniProtKB-EC"/>
</dbReference>
<dbReference type="CDD" id="cd14509">
    <property type="entry name" value="PTP_PTEN"/>
    <property type="match status" value="1"/>
</dbReference>
<dbReference type="RefSeq" id="XP_004035605.1">
    <property type="nucleotide sequence ID" value="XM_004035557.1"/>
</dbReference>
<dbReference type="FunFam" id="3.90.190.10:FF:000029">
    <property type="entry name" value="Phosphatidylinositol 3,4,5-trisphosphate 3-phosphatase and dual-specificity protein phosphatase PTEN"/>
    <property type="match status" value="1"/>
</dbReference>
<comment type="catalytic activity">
    <reaction evidence="20">
        <text>O-phospho-L-threonyl-[protein] + H2O = L-threonyl-[protein] + phosphate</text>
        <dbReference type="Rhea" id="RHEA:47004"/>
        <dbReference type="Rhea" id="RHEA-COMP:11060"/>
        <dbReference type="Rhea" id="RHEA-COMP:11605"/>
        <dbReference type="ChEBI" id="CHEBI:15377"/>
        <dbReference type="ChEBI" id="CHEBI:30013"/>
        <dbReference type="ChEBI" id="CHEBI:43474"/>
        <dbReference type="ChEBI" id="CHEBI:61977"/>
        <dbReference type="EC" id="3.1.3.16"/>
    </reaction>
    <physiologicalReaction direction="left-to-right" evidence="20">
        <dbReference type="Rhea" id="RHEA:47005"/>
    </physiologicalReaction>
</comment>
<dbReference type="InterPro" id="IPR000387">
    <property type="entry name" value="Tyr_Pase_dom"/>
</dbReference>
<dbReference type="EMBL" id="GL983781">
    <property type="protein sequence ID" value="EGR32119.1"/>
    <property type="molecule type" value="Genomic_DNA"/>
</dbReference>
<dbReference type="GO" id="GO:0051717">
    <property type="term" value="F:inositol-1,3,4,5-tetrakisphosphate 3-phosphatase activity"/>
    <property type="evidence" value="ECO:0007669"/>
    <property type="project" value="RHEA"/>
</dbReference>
<evidence type="ECO:0000256" key="20">
    <source>
        <dbReference type="ARBA" id="ARBA00048832"/>
    </source>
</evidence>
<dbReference type="GO" id="GO:0005829">
    <property type="term" value="C:cytosol"/>
    <property type="evidence" value="ECO:0007669"/>
    <property type="project" value="TreeGrafter"/>
</dbReference>